<keyword evidence="4 5" id="KW-0697">Rotamase</keyword>
<keyword evidence="8" id="KW-1185">Reference proteome</keyword>
<accession>A0A4R0XR13</accession>
<dbReference type="InterPro" id="IPR000297">
    <property type="entry name" value="PPIase_PpiC"/>
</dbReference>
<evidence type="ECO:0000259" key="6">
    <source>
        <dbReference type="PROSITE" id="PS50198"/>
    </source>
</evidence>
<evidence type="ECO:0000313" key="8">
    <source>
        <dbReference type="Proteomes" id="UP000294200"/>
    </source>
</evidence>
<dbReference type="EMBL" id="MWML01000018">
    <property type="protein sequence ID" value="TCG09091.1"/>
    <property type="molecule type" value="Genomic_DNA"/>
</dbReference>
<dbReference type="GO" id="GO:0003755">
    <property type="term" value="F:peptidyl-prolyl cis-trans isomerase activity"/>
    <property type="evidence" value="ECO:0007669"/>
    <property type="project" value="UniProtKB-KW"/>
</dbReference>
<dbReference type="PANTHER" id="PTHR47245:SF2">
    <property type="entry name" value="PEPTIDYL-PROLYL CIS-TRANS ISOMERASE HP_0175-RELATED"/>
    <property type="match status" value="1"/>
</dbReference>
<dbReference type="PROSITE" id="PS50198">
    <property type="entry name" value="PPIC_PPIASE_2"/>
    <property type="match status" value="1"/>
</dbReference>
<evidence type="ECO:0000256" key="5">
    <source>
        <dbReference type="PROSITE-ProRule" id="PRU00278"/>
    </source>
</evidence>
<dbReference type="InterPro" id="IPR046357">
    <property type="entry name" value="PPIase_dom_sf"/>
</dbReference>
<dbReference type="PANTHER" id="PTHR47245">
    <property type="entry name" value="PEPTIDYLPROLYL ISOMERASE"/>
    <property type="match status" value="1"/>
</dbReference>
<proteinExistence type="inferred from homology"/>
<keyword evidence="5 7" id="KW-0413">Isomerase</keyword>
<evidence type="ECO:0000313" key="7">
    <source>
        <dbReference type="EMBL" id="TCG09091.1"/>
    </source>
</evidence>
<feature type="domain" description="PpiC" evidence="6">
    <location>
        <begin position="108"/>
        <end position="208"/>
    </location>
</feature>
<dbReference type="Proteomes" id="UP000294200">
    <property type="component" value="Unassembled WGS sequence"/>
</dbReference>
<evidence type="ECO:0000256" key="4">
    <source>
        <dbReference type="ARBA" id="ARBA00023110"/>
    </source>
</evidence>
<evidence type="ECO:0000256" key="3">
    <source>
        <dbReference type="ARBA" id="ARBA00013194"/>
    </source>
</evidence>
<dbReference type="EC" id="5.2.1.8" evidence="3"/>
<dbReference type="Pfam" id="PF00639">
    <property type="entry name" value="Rotamase"/>
    <property type="match status" value="1"/>
</dbReference>
<comment type="caution">
    <text evidence="7">The sequence shown here is derived from an EMBL/GenBank/DDBJ whole genome shotgun (WGS) entry which is preliminary data.</text>
</comment>
<evidence type="ECO:0000256" key="2">
    <source>
        <dbReference type="ARBA" id="ARBA00007656"/>
    </source>
</evidence>
<organism evidence="7 8">
    <name type="scientific">Paraburkholderia steynii</name>
    <dbReference type="NCBI Taxonomy" id="1245441"/>
    <lineage>
        <taxon>Bacteria</taxon>
        <taxon>Pseudomonadati</taxon>
        <taxon>Pseudomonadota</taxon>
        <taxon>Betaproteobacteria</taxon>
        <taxon>Burkholderiales</taxon>
        <taxon>Burkholderiaceae</taxon>
        <taxon>Paraburkholderia</taxon>
    </lineage>
</organism>
<evidence type="ECO:0000256" key="1">
    <source>
        <dbReference type="ARBA" id="ARBA00000971"/>
    </source>
</evidence>
<comment type="catalytic activity">
    <reaction evidence="1">
        <text>[protein]-peptidylproline (omega=180) = [protein]-peptidylproline (omega=0)</text>
        <dbReference type="Rhea" id="RHEA:16237"/>
        <dbReference type="Rhea" id="RHEA-COMP:10747"/>
        <dbReference type="Rhea" id="RHEA-COMP:10748"/>
        <dbReference type="ChEBI" id="CHEBI:83833"/>
        <dbReference type="ChEBI" id="CHEBI:83834"/>
        <dbReference type="EC" id="5.2.1.8"/>
    </reaction>
</comment>
<comment type="similarity">
    <text evidence="2">Belongs to the PpiC/parvulin rotamase family.</text>
</comment>
<dbReference type="Gene3D" id="3.10.50.40">
    <property type="match status" value="1"/>
</dbReference>
<gene>
    <name evidence="7" type="ORF">BZM27_07690</name>
</gene>
<dbReference type="SUPFAM" id="SSF54534">
    <property type="entry name" value="FKBP-like"/>
    <property type="match status" value="1"/>
</dbReference>
<dbReference type="AlphaFoldDB" id="A0A4R0XR13"/>
<reference evidence="7 8" key="1">
    <citation type="submission" date="2017-02" db="EMBL/GenBank/DDBJ databases">
        <title>Paraburkholderia sophoroidis sp. nov. and Paraburkholderia steynii sp. nov. rhizobial symbionts of the fynbos legume Hypocalyptus sophoroides.</title>
        <authorList>
            <person name="Steenkamp E.T."/>
            <person name="Beukes C.W."/>
            <person name="Van Zyl E."/>
            <person name="Avontuur J."/>
            <person name="Chan W.Y."/>
            <person name="Hassen A."/>
            <person name="Palmer M."/>
            <person name="Mthombeni L."/>
            <person name="Phalane F."/>
            <person name="Sereme K."/>
            <person name="Venter S.N."/>
        </authorList>
    </citation>
    <scope>NUCLEOTIDE SEQUENCE [LARGE SCALE GENOMIC DNA]</scope>
    <source>
        <strain evidence="7 8">HC1.1ba</strain>
    </source>
</reference>
<protein>
    <recommendedName>
        <fullName evidence="3">peptidylprolyl isomerase</fullName>
        <ecNumber evidence="3">5.2.1.8</ecNumber>
    </recommendedName>
</protein>
<sequence length="264" mass="28927">MSMIDQTALAYQDGALRVNGVAIDAASIDDEVRHQSDAPDPHAAARRALAIRELLRQRAIELKLIAEAAALDDASLDRLLDTELSVPTATRADCDRYYESHPANFRQNDIVFASHILFAVTGRAPLALVRHKAETTLQKVLAAPGTFEDTAREVSNCPSAGIGGSLGQLLRGDSVPEFERALFDTQDLGVLPRLINTRFGFHIVRIDRRVEGERLPFESVEADIARFLGERVRHKAIQQYVTVLASRARIEGADLGEANGPLVQ</sequence>
<dbReference type="InterPro" id="IPR050245">
    <property type="entry name" value="PrsA_foldase"/>
</dbReference>
<name>A0A4R0XR13_9BURK</name>